<name>A0AAU8DLU7_9ACTN</name>
<protein>
    <submittedName>
        <fullName evidence="3">DUF1206 domain-containing protein</fullName>
    </submittedName>
</protein>
<dbReference type="AlphaFoldDB" id="A0AAU8DLU7"/>
<accession>A0AAU8DLU7</accession>
<evidence type="ECO:0000313" key="3">
    <source>
        <dbReference type="EMBL" id="XCG62480.1"/>
    </source>
</evidence>
<proteinExistence type="predicted"/>
<feature type="transmembrane region" description="Helical" evidence="1">
    <location>
        <begin position="21"/>
        <end position="44"/>
    </location>
</feature>
<keyword evidence="1" id="KW-0472">Membrane</keyword>
<evidence type="ECO:0000259" key="2">
    <source>
        <dbReference type="Pfam" id="PF06724"/>
    </source>
</evidence>
<dbReference type="InterPro" id="IPR009597">
    <property type="entry name" value="DUF1206"/>
</dbReference>
<dbReference type="EMBL" id="CP159218">
    <property type="protein sequence ID" value="XCG62480.1"/>
    <property type="molecule type" value="Genomic_DNA"/>
</dbReference>
<feature type="domain" description="DUF1206" evidence="2">
    <location>
        <begin position="27"/>
        <end position="95"/>
    </location>
</feature>
<dbReference type="Pfam" id="PF06724">
    <property type="entry name" value="DUF1206"/>
    <property type="match status" value="3"/>
</dbReference>
<feature type="transmembrane region" description="Helical" evidence="1">
    <location>
        <begin position="154"/>
        <end position="175"/>
    </location>
</feature>
<feature type="transmembrane region" description="Helical" evidence="1">
    <location>
        <begin position="116"/>
        <end position="134"/>
    </location>
</feature>
<feature type="domain" description="DUF1206" evidence="2">
    <location>
        <begin position="113"/>
        <end position="179"/>
    </location>
</feature>
<keyword evidence="1" id="KW-0812">Transmembrane</keyword>
<evidence type="ECO:0000256" key="1">
    <source>
        <dbReference type="SAM" id="Phobius"/>
    </source>
</evidence>
<feature type="transmembrane region" description="Helical" evidence="1">
    <location>
        <begin position="243"/>
        <end position="266"/>
    </location>
</feature>
<feature type="transmembrane region" description="Helical" evidence="1">
    <location>
        <begin position="202"/>
        <end position="223"/>
    </location>
</feature>
<feature type="transmembrane region" description="Helical" evidence="1">
    <location>
        <begin position="74"/>
        <end position="95"/>
    </location>
</feature>
<sequence length="271" mass="27761">MTQAARQAGASADKAAHSDAARVGVTIGLIAFGLIHLTVGWIALQVAWGGASGQQADQQGALQQLASTPLGTPLLWVLGIGLFALVLWQGFAAIRGHTGLEGRKRVVKRISSGARAVVYATLGVAAIRTAVGSGSKGSGSKEEGITAKLLSVPLGRVLVIVVGAVVIGVGVNQIVKGVKEKFLRDLVGDPGTLGRQLGRIGYIAKGVALGIVGGLFLYAALTYDPKKAGGLDDALSTVAAAPVGPYLLTILALGFVAFGIFCFFWARRPKV</sequence>
<gene>
    <name evidence="3" type="ORF">ABLG96_14635</name>
</gene>
<reference evidence="3" key="1">
    <citation type="submission" date="2024-05" db="EMBL/GenBank/DDBJ databases">
        <authorList>
            <person name="Cai S.Y."/>
            <person name="Jin L.M."/>
            <person name="Li H.R."/>
        </authorList>
    </citation>
    <scope>NUCLEOTIDE SEQUENCE</scope>
    <source>
        <strain evidence="3">A5-74</strain>
    </source>
</reference>
<dbReference type="RefSeq" id="WP_353648095.1">
    <property type="nucleotide sequence ID" value="NZ_CP159218.1"/>
</dbReference>
<feature type="domain" description="DUF1206" evidence="2">
    <location>
        <begin position="200"/>
        <end position="267"/>
    </location>
</feature>
<keyword evidence="1" id="KW-1133">Transmembrane helix</keyword>
<organism evidence="3">
    <name type="scientific">Nakamurella sp. A5-74</name>
    <dbReference type="NCBI Taxonomy" id="3158264"/>
    <lineage>
        <taxon>Bacteria</taxon>
        <taxon>Bacillati</taxon>
        <taxon>Actinomycetota</taxon>
        <taxon>Actinomycetes</taxon>
        <taxon>Nakamurellales</taxon>
        <taxon>Nakamurellaceae</taxon>
        <taxon>Nakamurella</taxon>
    </lineage>
</organism>